<protein>
    <submittedName>
        <fullName evidence="1">Uncharacterized protein</fullName>
    </submittedName>
</protein>
<keyword evidence="2" id="KW-1185">Reference proteome</keyword>
<dbReference type="Proteomes" id="UP001620626">
    <property type="component" value="Unassembled WGS sequence"/>
</dbReference>
<proteinExistence type="predicted"/>
<evidence type="ECO:0000313" key="2">
    <source>
        <dbReference type="Proteomes" id="UP001620626"/>
    </source>
</evidence>
<sequence length="201" mass="22656">MQFFQAQICANAVKCRPGKMGHSLGEITEAKGTHRRRGGTEFGPKKQQCFLASPFSTSSSILSNNSSDVNANCKPNHQSVAQRVPQQLLFHHPSPYLRRVKLPRLHLSVPLKKCYSPCEFDDDLPSPDELSARVEFINLKNAQIRQQLKNRANEIKKVAEQPKPATITVALFYAHQWQKLEIAIEIPCTKRTKKNNEKPAG</sequence>
<name>A0ABD2MCL9_9BILA</name>
<dbReference type="AlphaFoldDB" id="A0ABD2MCL9"/>
<accession>A0ABD2MCL9</accession>
<gene>
    <name evidence="1" type="ORF">niasHT_005860</name>
</gene>
<evidence type="ECO:0000313" key="1">
    <source>
        <dbReference type="EMBL" id="KAL3125254.1"/>
    </source>
</evidence>
<organism evidence="1 2">
    <name type="scientific">Heterodera trifolii</name>
    <dbReference type="NCBI Taxonomy" id="157864"/>
    <lineage>
        <taxon>Eukaryota</taxon>
        <taxon>Metazoa</taxon>
        <taxon>Ecdysozoa</taxon>
        <taxon>Nematoda</taxon>
        <taxon>Chromadorea</taxon>
        <taxon>Rhabditida</taxon>
        <taxon>Tylenchina</taxon>
        <taxon>Tylenchomorpha</taxon>
        <taxon>Tylenchoidea</taxon>
        <taxon>Heteroderidae</taxon>
        <taxon>Heteroderinae</taxon>
        <taxon>Heterodera</taxon>
    </lineage>
</organism>
<dbReference type="EMBL" id="JBICBT010000042">
    <property type="protein sequence ID" value="KAL3125254.1"/>
    <property type="molecule type" value="Genomic_DNA"/>
</dbReference>
<comment type="caution">
    <text evidence="1">The sequence shown here is derived from an EMBL/GenBank/DDBJ whole genome shotgun (WGS) entry which is preliminary data.</text>
</comment>
<reference evidence="1 2" key="1">
    <citation type="submission" date="2024-10" db="EMBL/GenBank/DDBJ databases">
        <authorList>
            <person name="Kim D."/>
        </authorList>
    </citation>
    <scope>NUCLEOTIDE SEQUENCE [LARGE SCALE GENOMIC DNA]</scope>
    <source>
        <strain evidence="1">BH-2024</strain>
    </source>
</reference>